<keyword evidence="8" id="KW-1185">Reference proteome</keyword>
<evidence type="ECO:0000313" key="8">
    <source>
        <dbReference type="Proteomes" id="UP000053268"/>
    </source>
</evidence>
<feature type="active site" evidence="4">
    <location>
        <position position="80"/>
    </location>
</feature>
<dbReference type="SUPFAM" id="SSF55031">
    <property type="entry name" value="Bacterial exopeptidase dimerisation domain"/>
    <property type="match status" value="1"/>
</dbReference>
<dbReference type="AlphaFoldDB" id="A0A194PHB0"/>
<dbReference type="PIRSF" id="PIRSF036696">
    <property type="entry name" value="ACY-1"/>
    <property type="match status" value="1"/>
</dbReference>
<dbReference type="InterPro" id="IPR010159">
    <property type="entry name" value="N-acyl_aa_amidohydrolase"/>
</dbReference>
<dbReference type="Gene3D" id="3.40.630.10">
    <property type="entry name" value="Zn peptidases"/>
    <property type="match status" value="1"/>
</dbReference>
<dbReference type="PANTHER" id="PTHR45892:SF1">
    <property type="entry name" value="AMINOACYLASE-1"/>
    <property type="match status" value="1"/>
</dbReference>
<dbReference type="GO" id="GO:0046872">
    <property type="term" value="F:metal ion binding"/>
    <property type="evidence" value="ECO:0007669"/>
    <property type="project" value="UniProtKB-KW"/>
</dbReference>
<feature type="active site" description="Proton acceptor" evidence="4">
    <location>
        <position position="145"/>
    </location>
</feature>
<dbReference type="GO" id="GO:0005737">
    <property type="term" value="C:cytoplasm"/>
    <property type="evidence" value="ECO:0007669"/>
    <property type="project" value="InterPro"/>
</dbReference>
<feature type="binding site" evidence="5">
    <location>
        <position position="111"/>
    </location>
    <ligand>
        <name>Zn(2+)</name>
        <dbReference type="ChEBI" id="CHEBI:29105"/>
        <label>1</label>
    </ligand>
</feature>
<dbReference type="SUPFAM" id="SSF53187">
    <property type="entry name" value="Zn-dependent exopeptidases"/>
    <property type="match status" value="1"/>
</dbReference>
<feature type="binding site" evidence="5">
    <location>
        <position position="78"/>
    </location>
    <ligand>
        <name>Zn(2+)</name>
        <dbReference type="ChEBI" id="CHEBI:29105"/>
        <label>1</label>
    </ligand>
</feature>
<dbReference type="Gene3D" id="1.10.150.900">
    <property type="match status" value="1"/>
</dbReference>
<accession>A0A194PHB0</accession>
<evidence type="ECO:0000256" key="5">
    <source>
        <dbReference type="PIRSR" id="PIRSR036696-2"/>
    </source>
</evidence>
<evidence type="ECO:0000256" key="1">
    <source>
        <dbReference type="ARBA" id="ARBA00022490"/>
    </source>
</evidence>
<dbReference type="InterPro" id="IPR011650">
    <property type="entry name" value="Peptidase_M20_dimer"/>
</dbReference>
<keyword evidence="2 5" id="KW-0479">Metal-binding</keyword>
<dbReference type="EMBL" id="KQ459603">
    <property type="protein sequence ID" value="KPI92796.1"/>
    <property type="molecule type" value="Genomic_DNA"/>
</dbReference>
<evidence type="ECO:0000256" key="3">
    <source>
        <dbReference type="ARBA" id="ARBA00022833"/>
    </source>
</evidence>
<feature type="binding site" evidence="5">
    <location>
        <position position="371"/>
    </location>
    <ligand>
        <name>Zn(2+)</name>
        <dbReference type="ChEBI" id="CHEBI:29105"/>
        <label>2</label>
    </ligand>
</feature>
<sequence>MCSTKPYYNDSSVKILQEYIRIDTSKEKNIERAVNFWKNQADSLGLPFAVYRPSGKPICVITLRGRKSKLPSIILNSHMDVVPAAEQNWTYPPFSAHIDDRGKMFGRGTQDTKTLGITYLEAVKTLMKSGIKLRRTIHLLFMPDEESGGLNGMIPFIETKAFKDLNPGFFFDEGMASPDDTVYVLYQDKRHWQINLTLYGDGGHASTLPKRTAVEKLRRLLDITSEFRDQQIQIKLSNDPTDYGSYTSINVDIIRGGIVANVIPSQITVVIDMRLAISAQICEVEAMIQKWISEVGNDTNLSFIAKVDVAKPTRLDATNPYWVAVEDALKDKGIKVLPIVFPAASDMVSIRNRGFPAIGLAYLPRTELLFHDRDEYVQVKTFLKGIQVYTHILQKTVSRWAADESDSVTVVPSRCVGGTEGLSGYASHPEENPT</sequence>
<dbReference type="Proteomes" id="UP000053268">
    <property type="component" value="Unassembled WGS sequence"/>
</dbReference>
<evidence type="ECO:0000256" key="2">
    <source>
        <dbReference type="ARBA" id="ARBA00022723"/>
    </source>
</evidence>
<dbReference type="Pfam" id="PF01546">
    <property type="entry name" value="Peptidase_M20"/>
    <property type="match status" value="1"/>
</dbReference>
<dbReference type="NCBIfam" id="TIGR01880">
    <property type="entry name" value="Ac-peptdase-euk"/>
    <property type="match status" value="1"/>
</dbReference>
<dbReference type="Pfam" id="PF07687">
    <property type="entry name" value="M20_dimer"/>
    <property type="match status" value="1"/>
</dbReference>
<evidence type="ECO:0000313" key="7">
    <source>
        <dbReference type="EMBL" id="KPI92796.1"/>
    </source>
</evidence>
<gene>
    <name evidence="7" type="ORF">RR46_14017</name>
</gene>
<name>A0A194PHB0_PAPXU</name>
<dbReference type="InterPro" id="IPR052083">
    <property type="entry name" value="Aminoacylase-1_M20A"/>
</dbReference>
<evidence type="ECO:0000259" key="6">
    <source>
        <dbReference type="Pfam" id="PF07687"/>
    </source>
</evidence>
<feature type="binding site" evidence="5">
    <location>
        <position position="111"/>
    </location>
    <ligand>
        <name>Zn(2+)</name>
        <dbReference type="ChEBI" id="CHEBI:29105"/>
        <label>2</label>
    </ligand>
</feature>
<evidence type="ECO:0000256" key="4">
    <source>
        <dbReference type="PIRSR" id="PIRSR036696-1"/>
    </source>
</evidence>
<feature type="binding site" evidence="5">
    <location>
        <position position="173"/>
    </location>
    <ligand>
        <name>Zn(2+)</name>
        <dbReference type="ChEBI" id="CHEBI:29105"/>
        <label>1</label>
    </ligand>
</feature>
<feature type="binding site" evidence="5">
    <location>
        <position position="146"/>
    </location>
    <ligand>
        <name>Zn(2+)</name>
        <dbReference type="ChEBI" id="CHEBI:29105"/>
        <label>2</label>
    </ligand>
</feature>
<reference evidence="7 8" key="1">
    <citation type="journal article" date="2015" name="Nat. Commun.">
        <title>Outbred genome sequencing and CRISPR/Cas9 gene editing in butterflies.</title>
        <authorList>
            <person name="Li X."/>
            <person name="Fan D."/>
            <person name="Zhang W."/>
            <person name="Liu G."/>
            <person name="Zhang L."/>
            <person name="Zhao L."/>
            <person name="Fang X."/>
            <person name="Chen L."/>
            <person name="Dong Y."/>
            <person name="Chen Y."/>
            <person name="Ding Y."/>
            <person name="Zhao R."/>
            <person name="Feng M."/>
            <person name="Zhu Y."/>
            <person name="Feng Y."/>
            <person name="Jiang X."/>
            <person name="Zhu D."/>
            <person name="Xiang H."/>
            <person name="Feng X."/>
            <person name="Li S."/>
            <person name="Wang J."/>
            <person name="Zhang G."/>
            <person name="Kronforst M.R."/>
            <person name="Wang W."/>
        </authorList>
    </citation>
    <scope>NUCLEOTIDE SEQUENCE [LARGE SCALE GENOMIC DNA]</scope>
    <source>
        <strain evidence="7">Ya'a_city_454_Px</strain>
        <tissue evidence="7">Whole body</tissue>
    </source>
</reference>
<dbReference type="Gene3D" id="3.30.70.360">
    <property type="match status" value="1"/>
</dbReference>
<dbReference type="InterPro" id="IPR002933">
    <property type="entry name" value="Peptidase_M20"/>
</dbReference>
<protein>
    <submittedName>
        <fullName evidence="7">Aminoacylase-1B</fullName>
    </submittedName>
</protein>
<dbReference type="GO" id="GO:0004046">
    <property type="term" value="F:aminoacylase activity"/>
    <property type="evidence" value="ECO:0007669"/>
    <property type="project" value="InterPro"/>
</dbReference>
<proteinExistence type="predicted"/>
<dbReference type="GO" id="GO:0006520">
    <property type="term" value="P:amino acid metabolic process"/>
    <property type="evidence" value="ECO:0007669"/>
    <property type="project" value="InterPro"/>
</dbReference>
<keyword evidence="3 5" id="KW-0862">Zinc</keyword>
<comment type="cofactor">
    <cofactor evidence="5">
        <name>Zn(2+)</name>
        <dbReference type="ChEBI" id="CHEBI:29105"/>
    </cofactor>
    <text evidence="5">Binds 2 Zn(2+) ions per subunit.</text>
</comment>
<keyword evidence="1" id="KW-0963">Cytoplasm</keyword>
<dbReference type="InterPro" id="IPR036264">
    <property type="entry name" value="Bact_exopeptidase_dim_dom"/>
</dbReference>
<dbReference type="PANTHER" id="PTHR45892">
    <property type="entry name" value="AMINOACYLASE-1"/>
    <property type="match status" value="1"/>
</dbReference>
<organism evidence="7 8">
    <name type="scientific">Papilio xuthus</name>
    <name type="common">Asian swallowtail butterfly</name>
    <dbReference type="NCBI Taxonomy" id="66420"/>
    <lineage>
        <taxon>Eukaryota</taxon>
        <taxon>Metazoa</taxon>
        <taxon>Ecdysozoa</taxon>
        <taxon>Arthropoda</taxon>
        <taxon>Hexapoda</taxon>
        <taxon>Insecta</taxon>
        <taxon>Pterygota</taxon>
        <taxon>Neoptera</taxon>
        <taxon>Endopterygota</taxon>
        <taxon>Lepidoptera</taxon>
        <taxon>Glossata</taxon>
        <taxon>Ditrysia</taxon>
        <taxon>Papilionoidea</taxon>
        <taxon>Papilionidae</taxon>
        <taxon>Papilioninae</taxon>
        <taxon>Papilio</taxon>
    </lineage>
</organism>
<feature type="domain" description="Peptidase M20 dimerisation" evidence="6">
    <location>
        <begin position="191"/>
        <end position="296"/>
    </location>
</feature>
<dbReference type="STRING" id="66420.A0A194PHB0"/>